<dbReference type="Proteomes" id="UP000288805">
    <property type="component" value="Unassembled WGS sequence"/>
</dbReference>
<proteinExistence type="predicted"/>
<dbReference type="AlphaFoldDB" id="A0A438CC78"/>
<organism evidence="1 2">
    <name type="scientific">Vitis vinifera</name>
    <name type="common">Grape</name>
    <dbReference type="NCBI Taxonomy" id="29760"/>
    <lineage>
        <taxon>Eukaryota</taxon>
        <taxon>Viridiplantae</taxon>
        <taxon>Streptophyta</taxon>
        <taxon>Embryophyta</taxon>
        <taxon>Tracheophyta</taxon>
        <taxon>Spermatophyta</taxon>
        <taxon>Magnoliopsida</taxon>
        <taxon>eudicotyledons</taxon>
        <taxon>Gunneridae</taxon>
        <taxon>Pentapetalae</taxon>
        <taxon>rosids</taxon>
        <taxon>Vitales</taxon>
        <taxon>Vitaceae</taxon>
        <taxon>Viteae</taxon>
        <taxon>Vitis</taxon>
    </lineage>
</organism>
<sequence>MPNISWMSFKSFNNLEVEGLNALFYEEEVFRALSNLNKDKAVEEAGGKGGVRVPKLVCGGKIDP</sequence>
<gene>
    <name evidence="1" type="ORF">CK203_112614</name>
</gene>
<protein>
    <submittedName>
        <fullName evidence="1">Uncharacterized protein</fullName>
    </submittedName>
</protein>
<dbReference type="EMBL" id="QGNW01002333">
    <property type="protein sequence ID" value="RVW20854.1"/>
    <property type="molecule type" value="Genomic_DNA"/>
</dbReference>
<comment type="caution">
    <text evidence="1">The sequence shown here is derived from an EMBL/GenBank/DDBJ whole genome shotgun (WGS) entry which is preliminary data.</text>
</comment>
<name>A0A438CC78_VITVI</name>
<evidence type="ECO:0000313" key="2">
    <source>
        <dbReference type="Proteomes" id="UP000288805"/>
    </source>
</evidence>
<reference evidence="1 2" key="1">
    <citation type="journal article" date="2018" name="PLoS Genet.">
        <title>Population sequencing reveals clonal diversity and ancestral inbreeding in the grapevine cultivar Chardonnay.</title>
        <authorList>
            <person name="Roach M.J."/>
            <person name="Johnson D.L."/>
            <person name="Bohlmann J."/>
            <person name="van Vuuren H.J."/>
            <person name="Jones S.J."/>
            <person name="Pretorius I.S."/>
            <person name="Schmidt S.A."/>
            <person name="Borneman A.R."/>
        </authorList>
    </citation>
    <scope>NUCLEOTIDE SEQUENCE [LARGE SCALE GENOMIC DNA]</scope>
    <source>
        <strain evidence="2">cv. Chardonnay</strain>
        <tissue evidence="1">Leaf</tissue>
    </source>
</reference>
<evidence type="ECO:0000313" key="1">
    <source>
        <dbReference type="EMBL" id="RVW20854.1"/>
    </source>
</evidence>
<accession>A0A438CC78</accession>